<name>A0A8S2RQA4_9BILA</name>
<dbReference type="Proteomes" id="UP000681967">
    <property type="component" value="Unassembled WGS sequence"/>
</dbReference>
<dbReference type="Gene3D" id="1.25.40.10">
    <property type="entry name" value="Tetratricopeptide repeat domain"/>
    <property type="match status" value="1"/>
</dbReference>
<sequence length="107" mass="11600">MASTSITSSMLSTTITTITTTITTATASTSTLTKTTTTTTATKESLKTKLNAVPEHHPSLTIYYGNNIDILCINMSDYSKTLEIYKKALKIRKTGLHTIIPLECIIA</sequence>
<evidence type="ECO:0000313" key="1">
    <source>
        <dbReference type="EMBL" id="CAF4182379.1"/>
    </source>
</evidence>
<dbReference type="AlphaFoldDB" id="A0A8S2RQA4"/>
<dbReference type="InterPro" id="IPR011990">
    <property type="entry name" value="TPR-like_helical_dom_sf"/>
</dbReference>
<comment type="caution">
    <text evidence="1">The sequence shown here is derived from an EMBL/GenBank/DDBJ whole genome shotgun (WGS) entry which is preliminary data.</text>
</comment>
<accession>A0A8S2RQA4</accession>
<organism evidence="1 2">
    <name type="scientific">Rotaria magnacalcarata</name>
    <dbReference type="NCBI Taxonomy" id="392030"/>
    <lineage>
        <taxon>Eukaryota</taxon>
        <taxon>Metazoa</taxon>
        <taxon>Spiralia</taxon>
        <taxon>Gnathifera</taxon>
        <taxon>Rotifera</taxon>
        <taxon>Eurotatoria</taxon>
        <taxon>Bdelloidea</taxon>
        <taxon>Philodinida</taxon>
        <taxon>Philodinidae</taxon>
        <taxon>Rotaria</taxon>
    </lineage>
</organism>
<reference evidence="1" key="1">
    <citation type="submission" date="2021-02" db="EMBL/GenBank/DDBJ databases">
        <authorList>
            <person name="Nowell W R."/>
        </authorList>
    </citation>
    <scope>NUCLEOTIDE SEQUENCE</scope>
</reference>
<dbReference type="EMBL" id="CAJOBH010014620">
    <property type="protein sequence ID" value="CAF4182379.1"/>
    <property type="molecule type" value="Genomic_DNA"/>
</dbReference>
<gene>
    <name evidence="1" type="ORF">BYL167_LOCUS22878</name>
</gene>
<evidence type="ECO:0000313" key="2">
    <source>
        <dbReference type="Proteomes" id="UP000681967"/>
    </source>
</evidence>
<protein>
    <submittedName>
        <fullName evidence="1">Uncharacterized protein</fullName>
    </submittedName>
</protein>
<proteinExistence type="predicted"/>